<evidence type="ECO:0000313" key="1">
    <source>
        <dbReference type="EMBL" id="MFF4778967.1"/>
    </source>
</evidence>
<protein>
    <submittedName>
        <fullName evidence="1">Uncharacterized protein</fullName>
    </submittedName>
</protein>
<dbReference type="RefSeq" id="WP_387347593.1">
    <property type="nucleotide sequence ID" value="NZ_JBIAXI010000040.1"/>
</dbReference>
<accession>A0ABW6VK49</accession>
<name>A0ABW6VK49_MICFU</name>
<sequence length="128" mass="14083">MIADVSVCLSRLAEALVLLAAPAELQHDWCVRCTLPEDELALNFDDVYQTVWMVDEQWPGLLTAEVKAVLDGIDRGLQAMSGEEHAEVWTCEGLMSDPRWEQVRILARRAVAGIAELGVVPVPDIASL</sequence>
<comment type="caution">
    <text evidence="1">The sequence shown here is derived from an EMBL/GenBank/DDBJ whole genome shotgun (WGS) entry which is preliminary data.</text>
</comment>
<organism evidence="1 2">
    <name type="scientific">Microtetraspora fusca</name>
    <dbReference type="NCBI Taxonomy" id="1997"/>
    <lineage>
        <taxon>Bacteria</taxon>
        <taxon>Bacillati</taxon>
        <taxon>Actinomycetota</taxon>
        <taxon>Actinomycetes</taxon>
        <taxon>Streptosporangiales</taxon>
        <taxon>Streptosporangiaceae</taxon>
        <taxon>Microtetraspora</taxon>
    </lineage>
</organism>
<gene>
    <name evidence="1" type="ORF">ACFY05_39705</name>
</gene>
<dbReference type="EMBL" id="JBIAXI010000040">
    <property type="protein sequence ID" value="MFF4778967.1"/>
    <property type="molecule type" value="Genomic_DNA"/>
</dbReference>
<keyword evidence="2" id="KW-1185">Reference proteome</keyword>
<dbReference type="Proteomes" id="UP001602119">
    <property type="component" value="Unassembled WGS sequence"/>
</dbReference>
<proteinExistence type="predicted"/>
<evidence type="ECO:0000313" key="2">
    <source>
        <dbReference type="Proteomes" id="UP001602119"/>
    </source>
</evidence>
<reference evidence="1 2" key="1">
    <citation type="submission" date="2024-10" db="EMBL/GenBank/DDBJ databases">
        <title>The Natural Products Discovery Center: Release of the First 8490 Sequenced Strains for Exploring Actinobacteria Biosynthetic Diversity.</title>
        <authorList>
            <person name="Kalkreuter E."/>
            <person name="Kautsar S.A."/>
            <person name="Yang D."/>
            <person name="Bader C.D."/>
            <person name="Teijaro C.N."/>
            <person name="Fluegel L."/>
            <person name="Davis C.M."/>
            <person name="Simpson J.R."/>
            <person name="Lauterbach L."/>
            <person name="Steele A.D."/>
            <person name="Gui C."/>
            <person name="Meng S."/>
            <person name="Li G."/>
            <person name="Viehrig K."/>
            <person name="Ye F."/>
            <person name="Su P."/>
            <person name="Kiefer A.F."/>
            <person name="Nichols A."/>
            <person name="Cepeda A.J."/>
            <person name="Yan W."/>
            <person name="Fan B."/>
            <person name="Jiang Y."/>
            <person name="Adhikari A."/>
            <person name="Zheng C.-J."/>
            <person name="Schuster L."/>
            <person name="Cowan T.M."/>
            <person name="Smanski M.J."/>
            <person name="Chevrette M.G."/>
            <person name="De Carvalho L.P.S."/>
            <person name="Shen B."/>
        </authorList>
    </citation>
    <scope>NUCLEOTIDE SEQUENCE [LARGE SCALE GENOMIC DNA]</scope>
    <source>
        <strain evidence="1 2">NPDC001281</strain>
    </source>
</reference>